<gene>
    <name evidence="2" type="ORF">FEM48_Zijuj03G0163900</name>
</gene>
<proteinExistence type="predicted"/>
<dbReference type="GO" id="GO:0005737">
    <property type="term" value="C:cytoplasm"/>
    <property type="evidence" value="ECO:0007669"/>
    <property type="project" value="TreeGrafter"/>
</dbReference>
<accession>A0A978VRD0</accession>
<name>A0A978VRD0_ZIZJJ</name>
<protein>
    <submittedName>
        <fullName evidence="2">Uncharacterized protein</fullName>
    </submittedName>
</protein>
<feature type="compositionally biased region" description="Basic and acidic residues" evidence="1">
    <location>
        <begin position="14"/>
        <end position="24"/>
    </location>
</feature>
<dbReference type="GO" id="GO:0030026">
    <property type="term" value="P:intracellular manganese ion homeostasis"/>
    <property type="evidence" value="ECO:0007669"/>
    <property type="project" value="TreeGrafter"/>
</dbReference>
<evidence type="ECO:0000313" key="2">
    <source>
        <dbReference type="EMBL" id="KAH7538105.1"/>
    </source>
</evidence>
<feature type="region of interest" description="Disordered" evidence="1">
    <location>
        <begin position="1"/>
        <end position="24"/>
    </location>
</feature>
<dbReference type="GO" id="GO:0010960">
    <property type="term" value="P:magnesium ion homeostasis"/>
    <property type="evidence" value="ECO:0007669"/>
    <property type="project" value="InterPro"/>
</dbReference>
<dbReference type="PANTHER" id="PTHR12064">
    <property type="entry name" value="METAL TRANSPORTER CNNM"/>
    <property type="match status" value="1"/>
</dbReference>
<dbReference type="InterPro" id="IPR045095">
    <property type="entry name" value="ACDP"/>
</dbReference>
<reference evidence="2" key="1">
    <citation type="journal article" date="2021" name="Front. Plant Sci.">
        <title>Chromosome-Scale Genome Assembly for Chinese Sour Jujube and Insights Into Its Genome Evolution and Domestication Signature.</title>
        <authorList>
            <person name="Shen L.-Y."/>
            <person name="Luo H."/>
            <person name="Wang X.-L."/>
            <person name="Wang X.-M."/>
            <person name="Qiu X.-J."/>
            <person name="Liu H."/>
            <person name="Zhou S.-S."/>
            <person name="Jia K.-H."/>
            <person name="Nie S."/>
            <person name="Bao Y.-T."/>
            <person name="Zhang R.-G."/>
            <person name="Yun Q.-Z."/>
            <person name="Chai Y.-H."/>
            <person name="Lu J.-Y."/>
            <person name="Li Y."/>
            <person name="Zhao S.-W."/>
            <person name="Mao J.-F."/>
            <person name="Jia S.-G."/>
            <person name="Mao Y.-M."/>
        </authorList>
    </citation>
    <scope>NUCLEOTIDE SEQUENCE</scope>
    <source>
        <strain evidence="2">AT0</strain>
        <tissue evidence="2">Leaf</tissue>
    </source>
</reference>
<comment type="caution">
    <text evidence="2">The sequence shown here is derived from an EMBL/GenBank/DDBJ whole genome shotgun (WGS) entry which is preliminary data.</text>
</comment>
<sequence>MEQDKNPIHSIKYGNKEEKSSHLNDLESLPSNLDEEVIGITQEDALEALLQDSCSSAKVDREGLVKSGQFQDQKNAAKIFLLLRMSTCFYAPFSWASHCQWRCMFLVWTKYWCENVLLGRPLLLVFFPISYPIGKLLDWLLGMRHSVLVRQAGLKTLVDLHAHEVASDDPVH</sequence>
<evidence type="ECO:0000256" key="1">
    <source>
        <dbReference type="SAM" id="MobiDB-lite"/>
    </source>
</evidence>
<evidence type="ECO:0000313" key="3">
    <source>
        <dbReference type="Proteomes" id="UP000813462"/>
    </source>
</evidence>
<dbReference type="PANTHER" id="PTHR12064:SF72">
    <property type="entry name" value="CBS DOMAIN PROTEIN"/>
    <property type="match status" value="1"/>
</dbReference>
<dbReference type="Proteomes" id="UP000813462">
    <property type="component" value="Unassembled WGS sequence"/>
</dbReference>
<dbReference type="EMBL" id="JAEACU010000003">
    <property type="protein sequence ID" value="KAH7538105.1"/>
    <property type="molecule type" value="Genomic_DNA"/>
</dbReference>
<organism evidence="2 3">
    <name type="scientific">Ziziphus jujuba var. spinosa</name>
    <dbReference type="NCBI Taxonomy" id="714518"/>
    <lineage>
        <taxon>Eukaryota</taxon>
        <taxon>Viridiplantae</taxon>
        <taxon>Streptophyta</taxon>
        <taxon>Embryophyta</taxon>
        <taxon>Tracheophyta</taxon>
        <taxon>Spermatophyta</taxon>
        <taxon>Magnoliopsida</taxon>
        <taxon>eudicotyledons</taxon>
        <taxon>Gunneridae</taxon>
        <taxon>Pentapetalae</taxon>
        <taxon>rosids</taxon>
        <taxon>fabids</taxon>
        <taxon>Rosales</taxon>
        <taxon>Rhamnaceae</taxon>
        <taxon>Paliureae</taxon>
        <taxon>Ziziphus</taxon>
    </lineage>
</organism>
<dbReference type="AlphaFoldDB" id="A0A978VRD0"/>